<gene>
    <name evidence="1" type="ORF">GYA55_10850</name>
</gene>
<sequence length="92" mass="10207">KPKAKISRPLSGQSISADSYFVRGLYQDDIKIARVELFVDGELHTTTEKSPFALRLKMIKLKPGHHLLKTIAYDADGNIGVSNVVKITKKKA</sequence>
<name>A0A7X9FTL5_9DELT</name>
<organism evidence="1 2">
    <name type="scientific">SAR324 cluster bacterium</name>
    <dbReference type="NCBI Taxonomy" id="2024889"/>
    <lineage>
        <taxon>Bacteria</taxon>
        <taxon>Deltaproteobacteria</taxon>
        <taxon>SAR324 cluster</taxon>
    </lineage>
</organism>
<proteinExistence type="predicted"/>
<protein>
    <recommendedName>
        <fullName evidence="3">Penicillin-binding C-terminal domain-containing protein</fullName>
    </recommendedName>
</protein>
<dbReference type="Gene3D" id="2.60.40.10">
    <property type="entry name" value="Immunoglobulins"/>
    <property type="match status" value="1"/>
</dbReference>
<feature type="non-terminal residue" evidence="1">
    <location>
        <position position="1"/>
    </location>
</feature>
<dbReference type="InterPro" id="IPR013783">
    <property type="entry name" value="Ig-like_fold"/>
</dbReference>
<dbReference type="EMBL" id="JAAZON010000496">
    <property type="protein sequence ID" value="NMC63648.1"/>
    <property type="molecule type" value="Genomic_DNA"/>
</dbReference>
<dbReference type="AlphaFoldDB" id="A0A7X9FTL5"/>
<evidence type="ECO:0000313" key="2">
    <source>
        <dbReference type="Proteomes" id="UP000524246"/>
    </source>
</evidence>
<evidence type="ECO:0008006" key="3">
    <source>
        <dbReference type="Google" id="ProtNLM"/>
    </source>
</evidence>
<dbReference type="Pfam" id="PF17957">
    <property type="entry name" value="Big_7"/>
    <property type="match status" value="1"/>
</dbReference>
<reference evidence="1 2" key="1">
    <citation type="journal article" date="2020" name="Biotechnol. Biofuels">
        <title>New insights from the biogas microbiome by comprehensive genome-resolved metagenomics of nearly 1600 species originating from multiple anaerobic digesters.</title>
        <authorList>
            <person name="Campanaro S."/>
            <person name="Treu L."/>
            <person name="Rodriguez-R L.M."/>
            <person name="Kovalovszki A."/>
            <person name="Ziels R.M."/>
            <person name="Maus I."/>
            <person name="Zhu X."/>
            <person name="Kougias P.G."/>
            <person name="Basile A."/>
            <person name="Luo G."/>
            <person name="Schluter A."/>
            <person name="Konstantinidis K.T."/>
            <person name="Angelidaki I."/>
        </authorList>
    </citation>
    <scope>NUCLEOTIDE SEQUENCE [LARGE SCALE GENOMIC DNA]</scope>
    <source>
        <strain evidence="1">AS27yjCOA_65</strain>
    </source>
</reference>
<evidence type="ECO:0000313" key="1">
    <source>
        <dbReference type="EMBL" id="NMC63648.1"/>
    </source>
</evidence>
<accession>A0A7X9FTL5</accession>
<comment type="caution">
    <text evidence="1">The sequence shown here is derived from an EMBL/GenBank/DDBJ whole genome shotgun (WGS) entry which is preliminary data.</text>
</comment>
<dbReference type="Proteomes" id="UP000524246">
    <property type="component" value="Unassembled WGS sequence"/>
</dbReference>